<reference evidence="2 3" key="1">
    <citation type="journal article" date="2018" name="IMA Fungus">
        <title>IMA Genome-F 9: Draft genome sequence of Annulohypoxylon stygium, Aspergillus mulundensis, Berkeleyomyces basicola (syn. Thielaviopsis basicola), Ceratocystis smalleyi, two Cercospora beticola strains, Coleophoma cylindrospora, Fusarium fracticaudum, Phialophora cf. hyalina, and Morchella septimelata.</title>
        <authorList>
            <person name="Wingfield B.D."/>
            <person name="Bills G.F."/>
            <person name="Dong Y."/>
            <person name="Huang W."/>
            <person name="Nel W.J."/>
            <person name="Swalarsk-Parry B.S."/>
            <person name="Vaghefi N."/>
            <person name="Wilken P.M."/>
            <person name="An Z."/>
            <person name="de Beer Z.W."/>
            <person name="De Vos L."/>
            <person name="Chen L."/>
            <person name="Duong T.A."/>
            <person name="Gao Y."/>
            <person name="Hammerbacher A."/>
            <person name="Kikkert J.R."/>
            <person name="Li Y."/>
            <person name="Li H."/>
            <person name="Li K."/>
            <person name="Li Q."/>
            <person name="Liu X."/>
            <person name="Ma X."/>
            <person name="Naidoo K."/>
            <person name="Pethybridge S.J."/>
            <person name="Sun J."/>
            <person name="Steenkamp E.T."/>
            <person name="van der Nest M.A."/>
            <person name="van Wyk S."/>
            <person name="Wingfield M.J."/>
            <person name="Xiong C."/>
            <person name="Yue Q."/>
            <person name="Zhang X."/>
        </authorList>
    </citation>
    <scope>NUCLEOTIDE SEQUENCE [LARGE SCALE GENOMIC DNA]</scope>
    <source>
        <strain evidence="2 3">BP5796</strain>
    </source>
</reference>
<evidence type="ECO:0000256" key="1">
    <source>
        <dbReference type="SAM" id="Phobius"/>
    </source>
</evidence>
<sequence>MSVLPKRLVVLPVARNAFTDHVSTPANSTITNKTMIKIHADVRQSRVSFNLRTPSGEIAVPTIIKDGSPGTSCTIDVKKRVPVNDNLQPMFSNFEYLSPADPILDDGNFKKLGFDESNAQVWVSFLHFLSAGARRIKLTVYSHLPKLLSYLMLMAARYANSISNLAFDIAQFVSSQVTAGIPKAVDYNAQAAAILTASVVSDQETRARCVPPNFKSQEANVANVRTMASVALDASVDAGDTYAFLVDLTKSRYDSALEALTVAQDNFGKLQKELLQKQKDFSDSIKAWEKTMMIFAAVEDLVAIVAIAGSIAIAVFFSPDMAGDAAGVRAAPVEARAAVEVGAEVAENVTLVVKIINNMKELWKKMEPGLKKIYMLIKSIQTILQTMEKV</sequence>
<accession>A0A3D8T1Z1</accession>
<keyword evidence="3" id="KW-1185">Reference proteome</keyword>
<organism evidence="2 3">
    <name type="scientific">Coleophoma crateriformis</name>
    <dbReference type="NCBI Taxonomy" id="565419"/>
    <lineage>
        <taxon>Eukaryota</taxon>
        <taxon>Fungi</taxon>
        <taxon>Dikarya</taxon>
        <taxon>Ascomycota</taxon>
        <taxon>Pezizomycotina</taxon>
        <taxon>Leotiomycetes</taxon>
        <taxon>Helotiales</taxon>
        <taxon>Dermateaceae</taxon>
        <taxon>Coleophoma</taxon>
    </lineage>
</organism>
<proteinExistence type="predicted"/>
<dbReference type="AlphaFoldDB" id="A0A3D8T1Z1"/>
<keyword evidence="1" id="KW-1133">Transmembrane helix</keyword>
<gene>
    <name evidence="2" type="ORF">BP5796_01979</name>
</gene>
<keyword evidence="1" id="KW-0472">Membrane</keyword>
<dbReference type="EMBL" id="PDLN01000002">
    <property type="protein sequence ID" value="RDW92585.1"/>
    <property type="molecule type" value="Genomic_DNA"/>
</dbReference>
<protein>
    <submittedName>
        <fullName evidence="2">Uncharacterized protein</fullName>
    </submittedName>
</protein>
<feature type="transmembrane region" description="Helical" evidence="1">
    <location>
        <begin position="294"/>
        <end position="317"/>
    </location>
</feature>
<keyword evidence="1" id="KW-0812">Transmembrane</keyword>
<evidence type="ECO:0000313" key="3">
    <source>
        <dbReference type="Proteomes" id="UP000256328"/>
    </source>
</evidence>
<evidence type="ECO:0000313" key="2">
    <source>
        <dbReference type="EMBL" id="RDW92585.1"/>
    </source>
</evidence>
<name>A0A3D8T1Z1_9HELO</name>
<dbReference type="OrthoDB" id="3763773at2759"/>
<comment type="caution">
    <text evidence="2">The sequence shown here is derived from an EMBL/GenBank/DDBJ whole genome shotgun (WGS) entry which is preliminary data.</text>
</comment>
<dbReference type="Proteomes" id="UP000256328">
    <property type="component" value="Unassembled WGS sequence"/>
</dbReference>